<evidence type="ECO:0000256" key="2">
    <source>
        <dbReference type="ARBA" id="ARBA00005641"/>
    </source>
</evidence>
<dbReference type="GO" id="GO:0009251">
    <property type="term" value="P:glucan catabolic process"/>
    <property type="evidence" value="ECO:0007669"/>
    <property type="project" value="TreeGrafter"/>
</dbReference>
<dbReference type="InterPro" id="IPR050386">
    <property type="entry name" value="Glycosyl_hydrolase_5"/>
</dbReference>
<comment type="subcellular location">
    <subcellularLocation>
        <location evidence="1">Secreted</location>
    </subcellularLocation>
</comment>
<dbReference type="AlphaFoldDB" id="A0A101MR90"/>
<keyword evidence="7" id="KW-0961">Cell wall biogenesis/degradation</keyword>
<evidence type="ECO:0000256" key="6">
    <source>
        <dbReference type="ARBA" id="ARBA00023295"/>
    </source>
</evidence>
<keyword evidence="12" id="KW-1185">Reference proteome</keyword>
<proteinExistence type="inferred from homology"/>
<dbReference type="STRING" id="48697.A0A101MR90"/>
<evidence type="ECO:0000256" key="8">
    <source>
        <dbReference type="ARBA" id="ARBA00036824"/>
    </source>
</evidence>
<reference evidence="11 12" key="1">
    <citation type="submission" date="2015-10" db="EMBL/GenBank/DDBJ databases">
        <title>Genome sequencing of Penicillium freii.</title>
        <authorList>
            <person name="Nguyen H.D."/>
            <person name="Visagie C.M."/>
            <person name="Seifert K.A."/>
        </authorList>
    </citation>
    <scope>NUCLEOTIDE SEQUENCE [LARGE SCALE GENOMIC DNA]</scope>
    <source>
        <strain evidence="11 12">DAOM 242723</strain>
    </source>
</reference>
<dbReference type="GO" id="GO:0004338">
    <property type="term" value="F:glucan exo-1,3-beta-glucosidase activity"/>
    <property type="evidence" value="ECO:0007669"/>
    <property type="project" value="UniProtKB-EC"/>
</dbReference>
<evidence type="ECO:0000256" key="1">
    <source>
        <dbReference type="ARBA" id="ARBA00004613"/>
    </source>
</evidence>
<evidence type="ECO:0000313" key="11">
    <source>
        <dbReference type="EMBL" id="KUM65233.1"/>
    </source>
</evidence>
<accession>A0A101MR90</accession>
<keyword evidence="4 10" id="KW-0732">Signal</keyword>
<evidence type="ECO:0000256" key="5">
    <source>
        <dbReference type="ARBA" id="ARBA00022801"/>
    </source>
</evidence>
<dbReference type="Gene3D" id="3.20.20.80">
    <property type="entry name" value="Glycosidases"/>
    <property type="match status" value="1"/>
</dbReference>
<feature type="chain" id="PRO_5007100799" description="glucan 1,3-beta-glucosidase" evidence="10">
    <location>
        <begin position="19"/>
        <end position="388"/>
    </location>
</feature>
<evidence type="ECO:0000313" key="12">
    <source>
        <dbReference type="Proteomes" id="UP000055045"/>
    </source>
</evidence>
<comment type="catalytic activity">
    <reaction evidence="8">
        <text>Successive hydrolysis of beta-D-glucose units from the non-reducing ends of (1-&gt;3)-beta-D-glucans, releasing alpha-glucose.</text>
        <dbReference type="EC" id="3.2.1.58"/>
    </reaction>
</comment>
<feature type="signal peptide" evidence="10">
    <location>
        <begin position="1"/>
        <end position="18"/>
    </location>
</feature>
<keyword evidence="3" id="KW-0964">Secreted</keyword>
<dbReference type="GO" id="GO:0071555">
    <property type="term" value="P:cell wall organization"/>
    <property type="evidence" value="ECO:0007669"/>
    <property type="project" value="UniProtKB-KW"/>
</dbReference>
<keyword evidence="6" id="KW-0326">Glycosidase</keyword>
<sequence length="388" mass="44111">MLWKTVALVSHFASQSWGKPIRQAEASDYIDWKTFKANGVNLGGWLIQEPNIDPTWWDTHSGGAPDEWGLCKNLGSQCGPVLEERYATWITKPDIDKVARSGVTLLRIPTTYSAWIHFPGSQLHSGNQTTYLNDIATYAIEQHGMHIILDMHGLPGGINGLTIGEADGHWGWFYNQTNFDYSMQAIDAIISFIQNSGHPEAYTLEPMNEPTDNPNMAVFGTPAALSDKGAAWVLKYIHAVLDRVASVNSRIPVMFQGSFKNERYWSGNFTGHENLVFDVHNYYFEHRNTTSSDLPSFIRSDAKTRAGDGKFPVFVGEWSIQAQYNNSYSLRARNLNYGLEAFRHYSQGSSYWTWKFKGNEKVEGQGTKGDYWNYEYFFDNDYLHMSEK</sequence>
<dbReference type="PANTHER" id="PTHR31297:SF1">
    <property type="entry name" value="GLUCAN 1,3-BETA-GLUCOSIDASE I_II-RELATED"/>
    <property type="match status" value="1"/>
</dbReference>
<dbReference type="EC" id="3.2.1.58" evidence="9"/>
<keyword evidence="5" id="KW-0378">Hydrolase</keyword>
<comment type="caution">
    <text evidence="11">The sequence shown here is derived from an EMBL/GenBank/DDBJ whole genome shotgun (WGS) entry which is preliminary data.</text>
</comment>
<evidence type="ECO:0000256" key="9">
    <source>
        <dbReference type="ARBA" id="ARBA00038929"/>
    </source>
</evidence>
<name>A0A101MR90_PENFR</name>
<dbReference type="GO" id="GO:0005576">
    <property type="term" value="C:extracellular region"/>
    <property type="evidence" value="ECO:0007669"/>
    <property type="project" value="UniProtKB-SubCell"/>
</dbReference>
<gene>
    <name evidence="11" type="ORF">ACN42_g1872</name>
</gene>
<protein>
    <recommendedName>
        <fullName evidence="9">glucan 1,3-beta-glucosidase</fullName>
        <ecNumber evidence="9">3.2.1.58</ecNumber>
    </recommendedName>
</protein>
<evidence type="ECO:0000256" key="4">
    <source>
        <dbReference type="ARBA" id="ARBA00022729"/>
    </source>
</evidence>
<comment type="similarity">
    <text evidence="2">Belongs to the glycosyl hydrolase 5 (cellulase A) family.</text>
</comment>
<organism evidence="11 12">
    <name type="scientific">Penicillium freii</name>
    <dbReference type="NCBI Taxonomy" id="48697"/>
    <lineage>
        <taxon>Eukaryota</taxon>
        <taxon>Fungi</taxon>
        <taxon>Dikarya</taxon>
        <taxon>Ascomycota</taxon>
        <taxon>Pezizomycotina</taxon>
        <taxon>Eurotiomycetes</taxon>
        <taxon>Eurotiomycetidae</taxon>
        <taxon>Eurotiales</taxon>
        <taxon>Aspergillaceae</taxon>
        <taxon>Penicillium</taxon>
    </lineage>
</organism>
<evidence type="ECO:0000256" key="7">
    <source>
        <dbReference type="ARBA" id="ARBA00023316"/>
    </source>
</evidence>
<dbReference type="Proteomes" id="UP000055045">
    <property type="component" value="Unassembled WGS sequence"/>
</dbReference>
<dbReference type="InterPro" id="IPR017853">
    <property type="entry name" value="GH"/>
</dbReference>
<evidence type="ECO:0000256" key="10">
    <source>
        <dbReference type="SAM" id="SignalP"/>
    </source>
</evidence>
<evidence type="ECO:0000256" key="3">
    <source>
        <dbReference type="ARBA" id="ARBA00022525"/>
    </source>
</evidence>
<dbReference type="EMBL" id="LLXE01000031">
    <property type="protein sequence ID" value="KUM65233.1"/>
    <property type="molecule type" value="Genomic_DNA"/>
</dbReference>
<dbReference type="SUPFAM" id="SSF51445">
    <property type="entry name" value="(Trans)glycosidases"/>
    <property type="match status" value="1"/>
</dbReference>
<dbReference type="GO" id="GO:0009986">
    <property type="term" value="C:cell surface"/>
    <property type="evidence" value="ECO:0007669"/>
    <property type="project" value="TreeGrafter"/>
</dbReference>
<dbReference type="PANTHER" id="PTHR31297">
    <property type="entry name" value="GLUCAN ENDO-1,6-BETA-GLUCOSIDASE B"/>
    <property type="match status" value="1"/>
</dbReference>